<dbReference type="InterPro" id="IPR056824">
    <property type="entry name" value="PGAP1_TMD"/>
</dbReference>
<evidence type="ECO:0000313" key="15">
    <source>
        <dbReference type="Proteomes" id="UP001498771"/>
    </source>
</evidence>
<reference evidence="14 15" key="1">
    <citation type="submission" date="2024-03" db="EMBL/GenBank/DDBJ databases">
        <title>Genome-scale model development and genomic sequencing of the oleaginous clade Lipomyces.</title>
        <authorList>
            <consortium name="Lawrence Berkeley National Laboratory"/>
            <person name="Czajka J.J."/>
            <person name="Han Y."/>
            <person name="Kim J."/>
            <person name="Mondo S.J."/>
            <person name="Hofstad B.A."/>
            <person name="Robles A."/>
            <person name="Haridas S."/>
            <person name="Riley R."/>
            <person name="LaButti K."/>
            <person name="Pangilinan J."/>
            <person name="Andreopoulos W."/>
            <person name="Lipzen A."/>
            <person name="Yan J."/>
            <person name="Wang M."/>
            <person name="Ng V."/>
            <person name="Grigoriev I.V."/>
            <person name="Spatafora J.W."/>
            <person name="Magnuson J.K."/>
            <person name="Baker S.E."/>
            <person name="Pomraning K.R."/>
        </authorList>
    </citation>
    <scope>NUCLEOTIDE SEQUENCE [LARGE SCALE GENOMIC DNA]</scope>
    <source>
        <strain evidence="14 15">Phaff 52-87</strain>
    </source>
</reference>
<dbReference type="EC" id="3.1.-.-" evidence="10"/>
<feature type="transmembrane region" description="Helical" evidence="10">
    <location>
        <begin position="828"/>
        <end position="847"/>
    </location>
</feature>
<keyword evidence="9 10" id="KW-0472">Membrane</keyword>
<dbReference type="SUPFAM" id="SSF53474">
    <property type="entry name" value="alpha/beta-Hydrolases"/>
    <property type="match status" value="1"/>
</dbReference>
<dbReference type="EMBL" id="JBBJBU010000001">
    <property type="protein sequence ID" value="KAK7207061.1"/>
    <property type="molecule type" value="Genomic_DNA"/>
</dbReference>
<feature type="transmembrane region" description="Helical" evidence="10">
    <location>
        <begin position="756"/>
        <end position="774"/>
    </location>
</feature>
<keyword evidence="3 10" id="KW-0813">Transport</keyword>
<dbReference type="PANTHER" id="PTHR15495:SF7">
    <property type="entry name" value="GPI INOSITOL-DEACYLASE"/>
    <property type="match status" value="1"/>
</dbReference>
<feature type="transmembrane region" description="Helical" evidence="10">
    <location>
        <begin position="1007"/>
        <end position="1024"/>
    </location>
</feature>
<dbReference type="GeneID" id="90035821"/>
<keyword evidence="4 10" id="KW-0812">Transmembrane</keyword>
<evidence type="ECO:0000256" key="2">
    <source>
        <dbReference type="ARBA" id="ARBA00006931"/>
    </source>
</evidence>
<evidence type="ECO:0000256" key="4">
    <source>
        <dbReference type="ARBA" id="ARBA00022692"/>
    </source>
</evidence>
<evidence type="ECO:0000256" key="6">
    <source>
        <dbReference type="ARBA" id="ARBA00022824"/>
    </source>
</evidence>
<dbReference type="RefSeq" id="XP_064770094.1">
    <property type="nucleotide sequence ID" value="XM_064910309.1"/>
</dbReference>
<keyword evidence="15" id="KW-1185">Reference proteome</keyword>
<name>A0ABR1FB27_9ASCO</name>
<evidence type="ECO:0000256" key="8">
    <source>
        <dbReference type="ARBA" id="ARBA00022989"/>
    </source>
</evidence>
<feature type="region of interest" description="Disordered" evidence="11">
    <location>
        <begin position="1"/>
        <end position="40"/>
    </location>
</feature>
<sequence>MAKAVVAGSAGEPATYSSLASSRSNAESTSRSTPSPQAKIARPYSAGKHETIWNLCAAGTAVTILALILYSVFNLQLDTKGCRPIFMAPSYTLLKDFNTSHSRLASKYSLYLYREMGYPSPAEVRKSLYSLYHLDGVPVLFIPGNAGSYRQARSIAAEATRVYFDTLNEKGTYGGENSRHLDFFTADFNEDFTAFHGVTLLDQADYLNDAVSYILSLYSANHDSNRQFVPSSVIVLGHSMGGIVARTMLTLPNYREDSMNTIITLSTPHAVVPATFDSEMVKLYEKVNKYWRDSFTKSSSGQNPLSSIALISIAGGKLDDTVPSDYASVSSFLPPTNGFTVFTSSIPNVWTGIDHLAIVWCDQCRKAIAKALLAIVDTKMPGQTKDLETRLHIFRERFLTGLEASAVQQEPPLYDVSLLLSGASISDRLRKGNRAMLRRAEEQSWVFSIPADSQASHLRLLTDGTISSAEDEDQISILLCRAQSQNPQQSQYRVKMSIGEGDDVLPLTCADLQYSTAILPASTIKSKYSYDGPTFSYINHNRTDLSQSEYLVVLDYRSSFKSEEFIFTELANSRAQTYELDPGSLNNFLNGSKLDLETSSGSFHEIKINGASSSLISYKLSLLSDPRCDYSATFSPLLRQFIEDPYESKYFPNVKDKELSFHGLAPFVPVVETQGQDHDLRLNIWLDPTCPSTIQVRVKVDVLGSLGNLVMRYRTALASFPLAIAAVILLIQFRIYNNTGVFVTFGDALYVYLQKYAVFGMIISALLPFVFDRLPHQSALLFKNSGYGEADVIQRNLKEATLYLGSYDLSMSLLGPLFVVISSGLNAGLYYAVLCCLYISSKLVGLIRKKREELLPRPWTSAVIRLLAQSTLVVAYAPYQLAFVISLLVHCWTCIKAFRLRGGPGTLAATNFPKFAISILVLLLWLLPINVPILVVWIHGLPMQWTTPFSSDHNPLYTLPISMMVEILAASRLVPPTGKPFSTVTSCILIFLTVFACIYGMMRAYGLHEIINVLCGWLVLLYFVSDDRRRVGSHTGSHSRKEL</sequence>
<feature type="domain" description="GPI inositol-deacylase PGAP1-like alpha/beta" evidence="12">
    <location>
        <begin position="133"/>
        <end position="374"/>
    </location>
</feature>
<feature type="transmembrane region" description="Helical" evidence="10">
    <location>
        <begin position="981"/>
        <end position="1001"/>
    </location>
</feature>
<dbReference type="PANTHER" id="PTHR15495">
    <property type="entry name" value="NEGATIVE REGULATOR OF VESICLE FORMATION-RELATED"/>
    <property type="match status" value="1"/>
</dbReference>
<dbReference type="InterPro" id="IPR029058">
    <property type="entry name" value="AB_hydrolase_fold"/>
</dbReference>
<gene>
    <name evidence="14" type="ORF">BZA70DRAFT_234694</name>
</gene>
<dbReference type="InterPro" id="IPR012908">
    <property type="entry name" value="PGAP1-ab_dom-like"/>
</dbReference>
<evidence type="ECO:0000259" key="12">
    <source>
        <dbReference type="Pfam" id="PF07819"/>
    </source>
</evidence>
<feature type="transmembrane region" description="Helical" evidence="10">
    <location>
        <begin position="52"/>
        <end position="73"/>
    </location>
</feature>
<comment type="similarity">
    <text evidence="2 10">Belongs to the GPI inositol-deacylase family.</text>
</comment>
<proteinExistence type="inferred from homology"/>
<dbReference type="Gene3D" id="3.40.50.1820">
    <property type="entry name" value="alpha/beta hydrolase"/>
    <property type="match status" value="1"/>
</dbReference>
<keyword evidence="8 10" id="KW-1133">Transmembrane helix</keyword>
<evidence type="ECO:0000256" key="10">
    <source>
        <dbReference type="RuleBase" id="RU365011"/>
    </source>
</evidence>
<evidence type="ECO:0000256" key="1">
    <source>
        <dbReference type="ARBA" id="ARBA00004477"/>
    </source>
</evidence>
<keyword evidence="5 10" id="KW-0378">Hydrolase</keyword>
<dbReference type="Pfam" id="PF25140">
    <property type="entry name" value="PGAP1_TMD"/>
    <property type="match status" value="1"/>
</dbReference>
<accession>A0ABR1FB27</accession>
<feature type="transmembrane region" description="Helical" evidence="10">
    <location>
        <begin position="716"/>
        <end position="736"/>
    </location>
</feature>
<dbReference type="Pfam" id="PF25141">
    <property type="entry name" value="PGAP1_2nd"/>
    <property type="match status" value="1"/>
</dbReference>
<keyword evidence="7 10" id="KW-0653">Protein transport</keyword>
<comment type="subcellular location">
    <subcellularLocation>
        <location evidence="1">Endoplasmic reticulum membrane</location>
        <topology evidence="1">Multi-pass membrane protein</topology>
    </subcellularLocation>
</comment>
<comment type="caution">
    <text evidence="14">The sequence shown here is derived from an EMBL/GenBank/DDBJ whole genome shotgun (WGS) entry which is preliminary data.</text>
</comment>
<feature type="compositionally biased region" description="Low complexity" evidence="11">
    <location>
        <begin position="14"/>
        <end position="33"/>
    </location>
</feature>
<dbReference type="Pfam" id="PF07819">
    <property type="entry name" value="PGAP1"/>
    <property type="match status" value="1"/>
</dbReference>
<organism evidence="14 15">
    <name type="scientific">Myxozyma melibiosi</name>
    <dbReference type="NCBI Taxonomy" id="54550"/>
    <lineage>
        <taxon>Eukaryota</taxon>
        <taxon>Fungi</taxon>
        <taxon>Dikarya</taxon>
        <taxon>Ascomycota</taxon>
        <taxon>Saccharomycotina</taxon>
        <taxon>Lipomycetes</taxon>
        <taxon>Lipomycetales</taxon>
        <taxon>Lipomycetaceae</taxon>
        <taxon>Myxozyma</taxon>
    </lineage>
</organism>
<evidence type="ECO:0000256" key="9">
    <source>
        <dbReference type="ARBA" id="ARBA00023136"/>
    </source>
</evidence>
<dbReference type="Proteomes" id="UP001498771">
    <property type="component" value="Unassembled WGS sequence"/>
</dbReference>
<evidence type="ECO:0000259" key="13">
    <source>
        <dbReference type="Pfam" id="PF25140"/>
    </source>
</evidence>
<feature type="transmembrane region" description="Helical" evidence="10">
    <location>
        <begin position="912"/>
        <end position="937"/>
    </location>
</feature>
<feature type="transmembrane region" description="Helical" evidence="10">
    <location>
        <begin position="957"/>
        <end position="974"/>
    </location>
</feature>
<keyword evidence="6 10" id="KW-0256">Endoplasmic reticulum</keyword>
<evidence type="ECO:0000256" key="11">
    <source>
        <dbReference type="SAM" id="MobiDB-lite"/>
    </source>
</evidence>
<evidence type="ECO:0000256" key="7">
    <source>
        <dbReference type="ARBA" id="ARBA00022927"/>
    </source>
</evidence>
<protein>
    <recommendedName>
        <fullName evidence="10">GPI inositol-deacylase</fullName>
        <ecNumber evidence="10">3.1.-.-</ecNumber>
    </recommendedName>
</protein>
<evidence type="ECO:0000256" key="5">
    <source>
        <dbReference type="ARBA" id="ARBA00022801"/>
    </source>
</evidence>
<comment type="function">
    <text evidence="10">Involved in inositol deacylation of GPI-anchored proteins which plays important roles in the quality control and ER-associated degradation of GPI-anchored proteins.</text>
</comment>
<dbReference type="InterPro" id="IPR039529">
    <property type="entry name" value="PGAP1/BST1"/>
</dbReference>
<feature type="domain" description="GPI inositol-deacylase transmembrane" evidence="13">
    <location>
        <begin position="716"/>
        <end position="1023"/>
    </location>
</feature>
<evidence type="ECO:0000256" key="3">
    <source>
        <dbReference type="ARBA" id="ARBA00022448"/>
    </source>
</evidence>
<evidence type="ECO:0000313" key="14">
    <source>
        <dbReference type="EMBL" id="KAK7207061.1"/>
    </source>
</evidence>